<evidence type="ECO:0000313" key="3">
    <source>
        <dbReference type="Proteomes" id="UP001200145"/>
    </source>
</evidence>
<keyword evidence="3" id="KW-1185">Reference proteome</keyword>
<dbReference type="Proteomes" id="UP001200145">
    <property type="component" value="Unassembled WGS sequence"/>
</dbReference>
<sequence>MNKIFLFASCLLLVLFSSCKKEKNGEIPYEGPSPVSRPEGDPTGALQSFQIGAQGGEFTSADGKLKVIIPAGAVSETINFQVQPITNTADAGVGGGYRLFPHDLTFAKPVTLEFNYEELVDSIASEDVLSIAYQSDDGIWHMVRPHNLDKVNKMIQTPTTHFSDWVLVTWLKLTPSSAELNTSEELSLSVLNFHPYSDDLLAPLVSSDNSTLPLGEGTPVPASLIKKWQLTGPGKLSGSGNKGNYTAPATAAAETSATVVVELKSKAHQLLLLSNIKILGEGIRYRYGNGEWRTIPGHVGATIGNQSGLAGEDEEDVLTIIWNGTSGTHSWNYEGGSVAMTITNQLLSKYYVAFVENNIGEIVNSGGNITIDNWGPVGTLVTGRFTVSPSGLRSGLSGRQIGTEAIEGTFRVKRIK</sequence>
<protein>
    <recommendedName>
        <fullName evidence="4">ZU5 domain-containing protein</fullName>
    </recommendedName>
</protein>
<proteinExistence type="predicted"/>
<dbReference type="PROSITE" id="PS51257">
    <property type="entry name" value="PROKAR_LIPOPROTEIN"/>
    <property type="match status" value="1"/>
</dbReference>
<evidence type="ECO:0008006" key="4">
    <source>
        <dbReference type="Google" id="ProtNLM"/>
    </source>
</evidence>
<dbReference type="RefSeq" id="WP_234866461.1">
    <property type="nucleotide sequence ID" value="NZ_JAKEVY010000003.1"/>
</dbReference>
<reference evidence="2 3" key="1">
    <citation type="submission" date="2022-01" db="EMBL/GenBank/DDBJ databases">
        <title>Flavihumibacter sp. nov., isolated from sediment of a river.</title>
        <authorList>
            <person name="Liu H."/>
        </authorList>
    </citation>
    <scope>NUCLEOTIDE SEQUENCE [LARGE SCALE GENOMIC DNA]</scope>
    <source>
        <strain evidence="2 3">RY-1</strain>
    </source>
</reference>
<accession>A0ABS9BKG6</accession>
<dbReference type="EMBL" id="JAKEVY010000003">
    <property type="protein sequence ID" value="MCF1715508.1"/>
    <property type="molecule type" value="Genomic_DNA"/>
</dbReference>
<feature type="region of interest" description="Disordered" evidence="1">
    <location>
        <begin position="27"/>
        <end position="46"/>
    </location>
</feature>
<evidence type="ECO:0000256" key="1">
    <source>
        <dbReference type="SAM" id="MobiDB-lite"/>
    </source>
</evidence>
<dbReference type="Gene3D" id="2.60.220.30">
    <property type="match status" value="1"/>
</dbReference>
<organism evidence="2 3">
    <name type="scientific">Flavihumibacter fluminis</name>
    <dbReference type="NCBI Taxonomy" id="2909236"/>
    <lineage>
        <taxon>Bacteria</taxon>
        <taxon>Pseudomonadati</taxon>
        <taxon>Bacteroidota</taxon>
        <taxon>Chitinophagia</taxon>
        <taxon>Chitinophagales</taxon>
        <taxon>Chitinophagaceae</taxon>
        <taxon>Flavihumibacter</taxon>
    </lineage>
</organism>
<name>A0ABS9BKG6_9BACT</name>
<evidence type="ECO:0000313" key="2">
    <source>
        <dbReference type="EMBL" id="MCF1715508.1"/>
    </source>
</evidence>
<gene>
    <name evidence="2" type="ORF">L0U88_12800</name>
</gene>
<comment type="caution">
    <text evidence="2">The sequence shown here is derived from an EMBL/GenBank/DDBJ whole genome shotgun (WGS) entry which is preliminary data.</text>
</comment>